<dbReference type="AlphaFoldDB" id="A0A812YHH9"/>
<dbReference type="PANTHER" id="PTHR42256">
    <property type="entry name" value="OXOGLUTARATE/IRON-DEPENDENT DIOXYGENASE"/>
    <property type="match status" value="1"/>
</dbReference>
<dbReference type="SUPFAM" id="SSF51197">
    <property type="entry name" value="Clavaminate synthase-like"/>
    <property type="match status" value="1"/>
</dbReference>
<organism evidence="6 7">
    <name type="scientific">Symbiodinium pilosum</name>
    <name type="common">Dinoflagellate</name>
    <dbReference type="NCBI Taxonomy" id="2952"/>
    <lineage>
        <taxon>Eukaryota</taxon>
        <taxon>Sar</taxon>
        <taxon>Alveolata</taxon>
        <taxon>Dinophyceae</taxon>
        <taxon>Suessiales</taxon>
        <taxon>Symbiodiniaceae</taxon>
        <taxon>Symbiodinium</taxon>
    </lineage>
</organism>
<keyword evidence="7" id="KW-1185">Reference proteome</keyword>
<dbReference type="Gene3D" id="2.60.120.590">
    <property type="entry name" value="Alpha-ketoglutarate-dependent dioxygenase AlkB-like"/>
    <property type="match status" value="1"/>
</dbReference>
<dbReference type="OrthoDB" id="445341at2759"/>
<comment type="caution">
    <text evidence="6">The sequence shown here is derived from an EMBL/GenBank/DDBJ whole genome shotgun (WGS) entry which is preliminary data.</text>
</comment>
<evidence type="ECO:0000256" key="1">
    <source>
        <dbReference type="ARBA" id="ARBA00022723"/>
    </source>
</evidence>
<dbReference type="PANTHER" id="PTHR42256:SF1">
    <property type="entry name" value="FE2OG DIOXYGENASE DOMAIN-CONTAINING PROTEIN"/>
    <property type="match status" value="1"/>
</dbReference>
<dbReference type="PROSITE" id="PS50103">
    <property type="entry name" value="ZF_C3H1"/>
    <property type="match status" value="1"/>
</dbReference>
<feature type="zinc finger region" description="C3H1-type" evidence="4">
    <location>
        <begin position="327"/>
        <end position="354"/>
    </location>
</feature>
<dbReference type="Gene3D" id="4.10.1000.10">
    <property type="entry name" value="Zinc finger, CCCH-type"/>
    <property type="match status" value="1"/>
</dbReference>
<evidence type="ECO:0000256" key="2">
    <source>
        <dbReference type="ARBA" id="ARBA00022771"/>
    </source>
</evidence>
<protein>
    <recommendedName>
        <fullName evidence="5">C3H1-type domain-containing protein</fullName>
    </recommendedName>
</protein>
<evidence type="ECO:0000313" key="6">
    <source>
        <dbReference type="EMBL" id="CAE7780466.1"/>
    </source>
</evidence>
<dbReference type="Proteomes" id="UP000649617">
    <property type="component" value="Unassembled WGS sequence"/>
</dbReference>
<reference evidence="6" key="1">
    <citation type="submission" date="2021-02" db="EMBL/GenBank/DDBJ databases">
        <authorList>
            <person name="Dougan E. K."/>
            <person name="Rhodes N."/>
            <person name="Thang M."/>
            <person name="Chan C."/>
        </authorList>
    </citation>
    <scope>NUCLEOTIDE SEQUENCE</scope>
</reference>
<gene>
    <name evidence="6" type="ORF">SPIL2461_LOCUS23180</name>
</gene>
<dbReference type="GO" id="GO:0008270">
    <property type="term" value="F:zinc ion binding"/>
    <property type="evidence" value="ECO:0007669"/>
    <property type="project" value="UniProtKB-KW"/>
</dbReference>
<dbReference type="InterPro" id="IPR000571">
    <property type="entry name" value="Znf_CCCH"/>
</dbReference>
<feature type="domain" description="C3H1-type" evidence="5">
    <location>
        <begin position="327"/>
        <end position="354"/>
    </location>
</feature>
<keyword evidence="1 4" id="KW-0479">Metal-binding</keyword>
<dbReference type="InterPro" id="IPR041367">
    <property type="entry name" value="Znf-CCCH_4"/>
</dbReference>
<evidence type="ECO:0000313" key="7">
    <source>
        <dbReference type="Proteomes" id="UP000649617"/>
    </source>
</evidence>
<accession>A0A812YHH9</accession>
<proteinExistence type="predicted"/>
<sequence length="354" mass="39914">HAVFGGTCEFRLQRPGNKEYVAIPCRNGALQLVSSGSLTRWECQRATLETWSHGLISWIILGSPWGMSRRKLAAMMPHPVPVDIQLGDPLHRPAMRIRVTRQDARKLSPISHDDVIVIPEFFGGTDDWDAYYLLLREIREGQAGGVDQTPWESWHEGSHLLTKTPTCSRTFNSVLDKICEQFSIANGHRREHMGRDALGMRFNWYRDGSDWKPFHHDSAAFNPRMAAKQNCTVGVSLGAMRELAFRSVESSDLIYFPQSNAMLFFFGRDVNIRWQHGLNALPLEQQSGKGRISLILWGLCQLAIEEIASPPMLQNFANGKGNGKGKDARAEVCRNFQRGNCVYGQKCRYSHGSG</sequence>
<dbReference type="InterPro" id="IPR036855">
    <property type="entry name" value="Znf_CCCH_sf"/>
</dbReference>
<dbReference type="SMART" id="SM00356">
    <property type="entry name" value="ZnF_C3H1"/>
    <property type="match status" value="1"/>
</dbReference>
<dbReference type="InterPro" id="IPR037151">
    <property type="entry name" value="AlkB-like_sf"/>
</dbReference>
<evidence type="ECO:0000256" key="4">
    <source>
        <dbReference type="PROSITE-ProRule" id="PRU00723"/>
    </source>
</evidence>
<dbReference type="Pfam" id="PF18044">
    <property type="entry name" value="zf-CCCH_4"/>
    <property type="match status" value="1"/>
</dbReference>
<keyword evidence="2 4" id="KW-0863">Zinc-finger</keyword>
<dbReference type="SUPFAM" id="SSF90229">
    <property type="entry name" value="CCCH zinc finger"/>
    <property type="match status" value="1"/>
</dbReference>
<name>A0A812YHH9_SYMPI</name>
<keyword evidence="3 4" id="KW-0862">Zinc</keyword>
<feature type="non-terminal residue" evidence="6">
    <location>
        <position position="354"/>
    </location>
</feature>
<evidence type="ECO:0000256" key="3">
    <source>
        <dbReference type="ARBA" id="ARBA00022833"/>
    </source>
</evidence>
<dbReference type="EMBL" id="CAJNIZ010048034">
    <property type="protein sequence ID" value="CAE7780466.1"/>
    <property type="molecule type" value="Genomic_DNA"/>
</dbReference>
<evidence type="ECO:0000259" key="5">
    <source>
        <dbReference type="PROSITE" id="PS50103"/>
    </source>
</evidence>